<gene>
    <name evidence="2" type="ORF">EDC22_101456</name>
</gene>
<reference evidence="2 3" key="1">
    <citation type="submission" date="2019-03" db="EMBL/GenBank/DDBJ databases">
        <title>Genomic Encyclopedia of Type Strains, Phase IV (KMG-IV): sequencing the most valuable type-strain genomes for metagenomic binning, comparative biology and taxonomic classification.</title>
        <authorList>
            <person name="Goeker M."/>
        </authorList>
    </citation>
    <scope>NUCLEOTIDE SEQUENCE [LARGE SCALE GENOMIC DNA]</scope>
    <source>
        <strain evidence="2 3">DSM 19345</strain>
    </source>
</reference>
<sequence>MSEETIIEAPIKQAETSRLRAALRRARQTEAERSDVIVDLREAEIARLELLQDALSDVFDEIPEGTDLLECALIPGTPPRLWIDVLAHVVMARDKRTYRFLKDTRHGRQVILETTSIDEMANRVTDYVAHRLIERERALESDSEGKAIVSLAARQAEDKAMTVERTVRRFGWGSLITAFVLGVLIGAVGLFVVGVTFSLP</sequence>
<keyword evidence="1" id="KW-1133">Transmembrane helix</keyword>
<evidence type="ECO:0000313" key="3">
    <source>
        <dbReference type="Proteomes" id="UP000295678"/>
    </source>
</evidence>
<comment type="caution">
    <text evidence="2">The sequence shown here is derived from an EMBL/GenBank/DDBJ whole genome shotgun (WGS) entry which is preliminary data.</text>
</comment>
<evidence type="ECO:0000313" key="2">
    <source>
        <dbReference type="EMBL" id="TCT13586.1"/>
    </source>
</evidence>
<organism evidence="2 3">
    <name type="scientific">Tepidamorphus gemmatus</name>
    <dbReference type="NCBI Taxonomy" id="747076"/>
    <lineage>
        <taxon>Bacteria</taxon>
        <taxon>Pseudomonadati</taxon>
        <taxon>Pseudomonadota</taxon>
        <taxon>Alphaproteobacteria</taxon>
        <taxon>Hyphomicrobiales</taxon>
        <taxon>Tepidamorphaceae</taxon>
        <taxon>Tepidamorphus</taxon>
    </lineage>
</organism>
<keyword evidence="1" id="KW-0472">Membrane</keyword>
<protein>
    <submittedName>
        <fullName evidence="2">Uncharacterized protein</fullName>
    </submittedName>
</protein>
<dbReference type="OrthoDB" id="9808451at2"/>
<accession>A0A4R3MNG1</accession>
<evidence type="ECO:0000256" key="1">
    <source>
        <dbReference type="SAM" id="Phobius"/>
    </source>
</evidence>
<dbReference type="RefSeq" id="WP_132804960.1">
    <property type="nucleotide sequence ID" value="NZ_SMAK01000001.1"/>
</dbReference>
<dbReference type="EMBL" id="SMAK01000001">
    <property type="protein sequence ID" value="TCT13586.1"/>
    <property type="molecule type" value="Genomic_DNA"/>
</dbReference>
<name>A0A4R3MNG1_9HYPH</name>
<proteinExistence type="predicted"/>
<keyword evidence="1" id="KW-0812">Transmembrane</keyword>
<dbReference type="Proteomes" id="UP000295678">
    <property type="component" value="Unassembled WGS sequence"/>
</dbReference>
<dbReference type="AlphaFoldDB" id="A0A4R3MNG1"/>
<feature type="transmembrane region" description="Helical" evidence="1">
    <location>
        <begin position="175"/>
        <end position="199"/>
    </location>
</feature>
<keyword evidence="3" id="KW-1185">Reference proteome</keyword>